<dbReference type="OrthoDB" id="7887808at2759"/>
<dbReference type="Proteomes" id="UP000186804">
    <property type="component" value="Unassembled WGS sequence"/>
</dbReference>
<dbReference type="EMBL" id="LRBS01000072">
    <property type="protein sequence ID" value="OII75939.1"/>
    <property type="molecule type" value="Genomic_DNA"/>
</dbReference>
<evidence type="ECO:0000313" key="2">
    <source>
        <dbReference type="EMBL" id="OII75939.1"/>
    </source>
</evidence>
<evidence type="ECO:0000256" key="1">
    <source>
        <dbReference type="ARBA" id="ARBA00007491"/>
    </source>
</evidence>
<dbReference type="Gene3D" id="3.30.2260.10">
    <property type="entry name" value="Enhancer of rudimentary"/>
    <property type="match status" value="1"/>
</dbReference>
<evidence type="ECO:0000313" key="3">
    <source>
        <dbReference type="Proteomes" id="UP000186804"/>
    </source>
</evidence>
<dbReference type="AlphaFoldDB" id="A0A1J4MR76"/>
<dbReference type="PANTHER" id="PTHR12373:SF0">
    <property type="entry name" value="ENHANCER OF RUDIMENTARY HOMOLOG"/>
    <property type="match status" value="1"/>
</dbReference>
<reference evidence="2 3" key="1">
    <citation type="submission" date="2016-10" db="EMBL/GenBank/DDBJ databases">
        <title>Reductive evolution of mitochondrial metabolism and differential evolution of invasion-related proteins in Cryptosporidium.</title>
        <authorList>
            <person name="Liu S."/>
            <person name="Roellig D.M."/>
            <person name="Guo Y."/>
            <person name="Li N."/>
            <person name="Frace M.A."/>
            <person name="Tang K."/>
            <person name="Zhang L."/>
            <person name="Feng Y."/>
            <person name="Xiao L."/>
        </authorList>
    </citation>
    <scope>NUCLEOTIDE SEQUENCE [LARGE SCALE GENOMIC DNA]</scope>
    <source>
        <strain evidence="2">30847</strain>
    </source>
</reference>
<name>A0A1J4MR76_9CRYT</name>
<dbReference type="InterPro" id="IPR035912">
    <property type="entry name" value="EHR_sf"/>
</dbReference>
<proteinExistence type="inferred from homology"/>
<protein>
    <recommendedName>
        <fullName evidence="4">Enhancer of rudimentary homolog</fullName>
    </recommendedName>
</protein>
<comment type="similarity">
    <text evidence="1">Belongs to the E(R) family.</text>
</comment>
<evidence type="ECO:0008006" key="4">
    <source>
        <dbReference type="Google" id="ProtNLM"/>
    </source>
</evidence>
<dbReference type="GeneID" id="92364455"/>
<sequence length="107" mass="12511">MSQKQGLHTLLLIQYSNNISTRSYMDYDSVGQAIDGLCQIYEQSIKCAISSLKEVTYSIDDLIKYINSLYDICMLVRDGSNRKYIPHDRQWIKDQIMLKIRRKATIQ</sequence>
<dbReference type="RefSeq" id="XP_067067785.1">
    <property type="nucleotide sequence ID" value="XM_067210518.1"/>
</dbReference>
<dbReference type="Pfam" id="PF01133">
    <property type="entry name" value="ER"/>
    <property type="match status" value="1"/>
</dbReference>
<accession>A0A1J4MR76</accession>
<keyword evidence="3" id="KW-1185">Reference proteome</keyword>
<dbReference type="SUPFAM" id="SSF143875">
    <property type="entry name" value="ERH-like"/>
    <property type="match status" value="1"/>
</dbReference>
<dbReference type="PANTHER" id="PTHR12373">
    <property type="entry name" value="ENHANCER OF RUDIMENTARY ERH"/>
    <property type="match status" value="1"/>
</dbReference>
<dbReference type="VEuPathDB" id="CryptoDB:cand_002700"/>
<dbReference type="InterPro" id="IPR000781">
    <property type="entry name" value="ERH"/>
</dbReference>
<comment type="caution">
    <text evidence="2">The sequence shown here is derived from an EMBL/GenBank/DDBJ whole genome shotgun (WGS) entry which is preliminary data.</text>
</comment>
<organism evidence="2 3">
    <name type="scientific">Cryptosporidium andersoni</name>
    <dbReference type="NCBI Taxonomy" id="117008"/>
    <lineage>
        <taxon>Eukaryota</taxon>
        <taxon>Sar</taxon>
        <taxon>Alveolata</taxon>
        <taxon>Apicomplexa</taxon>
        <taxon>Conoidasida</taxon>
        <taxon>Coccidia</taxon>
        <taxon>Eucoccidiorida</taxon>
        <taxon>Eimeriorina</taxon>
        <taxon>Cryptosporidiidae</taxon>
        <taxon>Cryptosporidium</taxon>
    </lineage>
</organism>
<gene>
    <name evidence="2" type="ORF">cand_002700</name>
</gene>